<organism evidence="4 5">
    <name type="scientific">Humicola insolens</name>
    <name type="common">Soft-rot fungus</name>
    <dbReference type="NCBI Taxonomy" id="85995"/>
    <lineage>
        <taxon>Eukaryota</taxon>
        <taxon>Fungi</taxon>
        <taxon>Dikarya</taxon>
        <taxon>Ascomycota</taxon>
        <taxon>Pezizomycotina</taxon>
        <taxon>Sordariomycetes</taxon>
        <taxon>Sordariomycetidae</taxon>
        <taxon>Sordariales</taxon>
        <taxon>Chaetomiaceae</taxon>
        <taxon>Mycothermus</taxon>
    </lineage>
</organism>
<feature type="transmembrane region" description="Helical" evidence="2">
    <location>
        <begin position="226"/>
        <end position="252"/>
    </location>
</feature>
<feature type="region of interest" description="Disordered" evidence="1">
    <location>
        <begin position="36"/>
        <end position="58"/>
    </location>
</feature>
<keyword evidence="2" id="KW-1133">Transmembrane helix</keyword>
<feature type="region of interest" description="Disordered" evidence="1">
    <location>
        <begin position="176"/>
        <end position="223"/>
    </location>
</feature>
<feature type="chain" id="PRO_5046027859" evidence="3">
    <location>
        <begin position="16"/>
        <end position="397"/>
    </location>
</feature>
<evidence type="ECO:0000313" key="5">
    <source>
        <dbReference type="Proteomes" id="UP001583172"/>
    </source>
</evidence>
<evidence type="ECO:0000256" key="2">
    <source>
        <dbReference type="SAM" id="Phobius"/>
    </source>
</evidence>
<keyword evidence="2" id="KW-0812">Transmembrane</keyword>
<evidence type="ECO:0000256" key="1">
    <source>
        <dbReference type="SAM" id="MobiDB-lite"/>
    </source>
</evidence>
<reference evidence="4 5" key="1">
    <citation type="journal article" date="2024" name="Commun. Biol.">
        <title>Comparative genomic analysis of thermophilic fungi reveals convergent evolutionary adaptations and gene losses.</title>
        <authorList>
            <person name="Steindorff A.S."/>
            <person name="Aguilar-Pontes M.V."/>
            <person name="Robinson A.J."/>
            <person name="Andreopoulos B."/>
            <person name="LaButti K."/>
            <person name="Kuo A."/>
            <person name="Mondo S."/>
            <person name="Riley R."/>
            <person name="Otillar R."/>
            <person name="Haridas S."/>
            <person name="Lipzen A."/>
            <person name="Grimwood J."/>
            <person name="Schmutz J."/>
            <person name="Clum A."/>
            <person name="Reid I.D."/>
            <person name="Moisan M.C."/>
            <person name="Butler G."/>
            <person name="Nguyen T.T.M."/>
            <person name="Dewar K."/>
            <person name="Conant G."/>
            <person name="Drula E."/>
            <person name="Henrissat B."/>
            <person name="Hansel C."/>
            <person name="Singer S."/>
            <person name="Hutchinson M.I."/>
            <person name="de Vries R.P."/>
            <person name="Natvig D.O."/>
            <person name="Powell A.J."/>
            <person name="Tsang A."/>
            <person name="Grigoriev I.V."/>
        </authorList>
    </citation>
    <scope>NUCLEOTIDE SEQUENCE [LARGE SCALE GENOMIC DNA]</scope>
    <source>
        <strain evidence="4 5">CBS 620.91</strain>
    </source>
</reference>
<protein>
    <submittedName>
        <fullName evidence="4">Uncharacterized protein</fullName>
    </submittedName>
</protein>
<feature type="signal peptide" evidence="3">
    <location>
        <begin position="1"/>
        <end position="15"/>
    </location>
</feature>
<sequence>MRSLLWLFAASGANAFFPLEQPLGRPGGVGYYALPRRTPGSTPNDADGWTPKPTDGPSLDLVKRQRGANTCGWSADYTSFPFTCDSPYTCRTGSNNVINCMSSDEVDHFPTVCLNYQAVTGGACESADWMTGCCSSRSWPECVTYLMSSGSSMYSMYRCGKTQSIVTLLSTPWLGSSSSSSSSSSTSIATTTTSSSSSSSSSSSTTIASTTSTSDTATSESSSAPVGAIVGGVVGGLAVLGIIAGGITWMILRNRRERENHQGNGGNTTYTPFVPPGDPSITGGGSPQTAYNAHMSMASTSPGMPGGYFSPNSIGTPPMYMPVPPASPPPGDPHASVYYNDPTKFQQPYQQPYQQPQAFVSELDTNESVVRGNHNHPAEVAGSYPPPQGTGNVPQPQ</sequence>
<keyword evidence="3" id="KW-0732">Signal</keyword>
<keyword evidence="2" id="KW-0472">Membrane</keyword>
<accession>A0ABR3V1W3</accession>
<dbReference type="Proteomes" id="UP001583172">
    <property type="component" value="Unassembled WGS sequence"/>
</dbReference>
<evidence type="ECO:0000313" key="4">
    <source>
        <dbReference type="EMBL" id="KAL1835381.1"/>
    </source>
</evidence>
<dbReference type="EMBL" id="JAZGSY010000696">
    <property type="protein sequence ID" value="KAL1835381.1"/>
    <property type="molecule type" value="Genomic_DNA"/>
</dbReference>
<name>A0ABR3V1W3_HUMIN</name>
<proteinExistence type="predicted"/>
<evidence type="ECO:0000256" key="3">
    <source>
        <dbReference type="SAM" id="SignalP"/>
    </source>
</evidence>
<gene>
    <name evidence="4" type="ORF">VTJ49DRAFT_6825</name>
</gene>
<feature type="compositionally biased region" description="Low complexity" evidence="1">
    <location>
        <begin position="346"/>
        <end position="357"/>
    </location>
</feature>
<feature type="region of interest" description="Disordered" evidence="1">
    <location>
        <begin position="343"/>
        <end position="397"/>
    </location>
</feature>
<comment type="caution">
    <text evidence="4">The sequence shown here is derived from an EMBL/GenBank/DDBJ whole genome shotgun (WGS) entry which is preliminary data.</text>
</comment>
<keyword evidence="5" id="KW-1185">Reference proteome</keyword>